<reference evidence="2 3" key="1">
    <citation type="submission" date="2019-07" db="EMBL/GenBank/DDBJ databases">
        <title>Sphingomonas solaris sp. nov., isolated from a solar panel from Boston, Massachusetts.</title>
        <authorList>
            <person name="Tanner K."/>
            <person name="Pascual J."/>
            <person name="Mancuso C."/>
            <person name="Pereto J."/>
            <person name="Khalil A."/>
            <person name="Vilanova C."/>
        </authorList>
    </citation>
    <scope>NUCLEOTIDE SEQUENCE [LARGE SCALE GENOMIC DNA]</scope>
    <source>
        <strain evidence="2 3">R4DWN</strain>
    </source>
</reference>
<sequence>MRSIIGRFRRPATPDPARIPPGRRVYAIGDVHGRLDLLSALLATIRADDAARAPAATEVVLLGDLIDRGPHSAQVIEYLLHHRPGFATFRFMMGNHETAMLGSMEEAGGDPHRIGWLAFGGEATLASYDVPDEALALPGLALAQVMRAHVPPDHRAFIAGFADHLTIGDYLFVHAGIRPGVRLSRQRREDLHWIRQEFLDDPRPHGLIVVHGHTISESPEFRDNRIGLDTGAYRTGVLTALGLEGGERWVLGTGEKADAAA</sequence>
<organism evidence="2 3">
    <name type="scientific">Alterirhizorhabdus solaris</name>
    <dbReference type="NCBI Taxonomy" id="2529389"/>
    <lineage>
        <taxon>Bacteria</taxon>
        <taxon>Pseudomonadati</taxon>
        <taxon>Pseudomonadota</taxon>
        <taxon>Alphaproteobacteria</taxon>
        <taxon>Sphingomonadales</taxon>
        <taxon>Rhizorhabdaceae</taxon>
        <taxon>Alterirhizorhabdus</taxon>
    </lineage>
</organism>
<dbReference type="RefSeq" id="WP_145155418.1">
    <property type="nucleotide sequence ID" value="NZ_VNIM01000130.1"/>
</dbReference>
<dbReference type="PANTHER" id="PTHR42850">
    <property type="entry name" value="METALLOPHOSPHOESTERASE"/>
    <property type="match status" value="1"/>
</dbReference>
<dbReference type="GO" id="GO:0110154">
    <property type="term" value="P:RNA decapping"/>
    <property type="evidence" value="ECO:0007669"/>
    <property type="project" value="TreeGrafter"/>
</dbReference>
<feature type="domain" description="Calcineurin-like phosphoesterase" evidence="1">
    <location>
        <begin position="24"/>
        <end position="217"/>
    </location>
</feature>
<dbReference type="SUPFAM" id="SSF56300">
    <property type="entry name" value="Metallo-dependent phosphatases"/>
    <property type="match status" value="1"/>
</dbReference>
<evidence type="ECO:0000259" key="1">
    <source>
        <dbReference type="Pfam" id="PF00149"/>
    </source>
</evidence>
<gene>
    <name evidence="2" type="ORF">FOY91_19375</name>
</gene>
<dbReference type="AlphaFoldDB" id="A0A558QT80"/>
<proteinExistence type="predicted"/>
<accession>A0A558QT80</accession>
<dbReference type="Pfam" id="PF00149">
    <property type="entry name" value="Metallophos"/>
    <property type="match status" value="1"/>
</dbReference>
<evidence type="ECO:0000313" key="2">
    <source>
        <dbReference type="EMBL" id="TVV70324.1"/>
    </source>
</evidence>
<dbReference type="OrthoDB" id="9807890at2"/>
<comment type="caution">
    <text evidence="2">The sequence shown here is derived from an EMBL/GenBank/DDBJ whole genome shotgun (WGS) entry which is preliminary data.</text>
</comment>
<dbReference type="GO" id="GO:0008803">
    <property type="term" value="F:bis(5'-nucleosyl)-tetraphosphatase (symmetrical) activity"/>
    <property type="evidence" value="ECO:0007669"/>
    <property type="project" value="TreeGrafter"/>
</dbReference>
<dbReference type="GO" id="GO:0016791">
    <property type="term" value="F:phosphatase activity"/>
    <property type="evidence" value="ECO:0007669"/>
    <property type="project" value="TreeGrafter"/>
</dbReference>
<evidence type="ECO:0000313" key="3">
    <source>
        <dbReference type="Proteomes" id="UP000318681"/>
    </source>
</evidence>
<dbReference type="InterPro" id="IPR050126">
    <property type="entry name" value="Ap4A_hydrolase"/>
</dbReference>
<dbReference type="InterPro" id="IPR004843">
    <property type="entry name" value="Calcineurin-like_PHP"/>
</dbReference>
<dbReference type="PANTHER" id="PTHR42850:SF4">
    <property type="entry name" value="ZINC-DEPENDENT ENDOPOLYPHOSPHATASE"/>
    <property type="match status" value="1"/>
</dbReference>
<dbReference type="GO" id="GO:0005737">
    <property type="term" value="C:cytoplasm"/>
    <property type="evidence" value="ECO:0007669"/>
    <property type="project" value="TreeGrafter"/>
</dbReference>
<dbReference type="EMBL" id="VNIM01000130">
    <property type="protein sequence ID" value="TVV70324.1"/>
    <property type="molecule type" value="Genomic_DNA"/>
</dbReference>
<dbReference type="Proteomes" id="UP000318681">
    <property type="component" value="Unassembled WGS sequence"/>
</dbReference>
<dbReference type="InterPro" id="IPR029052">
    <property type="entry name" value="Metallo-depent_PP-like"/>
</dbReference>
<protein>
    <submittedName>
        <fullName evidence="2">Serine/threonine protein phosphatase</fullName>
    </submittedName>
</protein>
<name>A0A558QT80_9SPHN</name>
<dbReference type="Gene3D" id="3.60.21.10">
    <property type="match status" value="1"/>
</dbReference>
<keyword evidence="3" id="KW-1185">Reference proteome</keyword>